<feature type="domain" description="FIST" evidence="1">
    <location>
        <begin position="34"/>
        <end position="222"/>
    </location>
</feature>
<dbReference type="PANTHER" id="PTHR40252">
    <property type="entry name" value="BLR0328 PROTEIN"/>
    <property type="match status" value="1"/>
</dbReference>
<evidence type="ECO:0000313" key="4">
    <source>
        <dbReference type="Proteomes" id="UP000247409"/>
    </source>
</evidence>
<proteinExistence type="predicted"/>
<dbReference type="AlphaFoldDB" id="A0A2V3IK14"/>
<dbReference type="Pfam" id="PF10442">
    <property type="entry name" value="FIST_C"/>
    <property type="match status" value="1"/>
</dbReference>
<dbReference type="Proteomes" id="UP000247409">
    <property type="component" value="Unassembled WGS sequence"/>
</dbReference>
<keyword evidence="4" id="KW-1185">Reference proteome</keyword>
<evidence type="ECO:0000313" key="3">
    <source>
        <dbReference type="EMBL" id="PXF42383.1"/>
    </source>
</evidence>
<dbReference type="SMART" id="SM00897">
    <property type="entry name" value="FIST"/>
    <property type="match status" value="1"/>
</dbReference>
<gene>
    <name evidence="3" type="ORF">BWQ96_07903</name>
</gene>
<evidence type="ECO:0000259" key="1">
    <source>
        <dbReference type="SMART" id="SM00897"/>
    </source>
</evidence>
<protein>
    <recommendedName>
        <fullName evidence="5">FIST domain-containing protein</fullName>
    </recommendedName>
</protein>
<accession>A0A2V3IK14</accession>
<sequence length="385" mass="39808">MVPRLSVSLGSSDLISTQEAVDKSLNEALTSTPSPTLAIVTHTVDRNAADVHGIIRKRLPDVQIHGATTCGALLSNTGAIPNGVGILLIDNQDMAAASSNLETCDAKEATNRVAARLRAQIGDVSNILLATSPGIEEEVIDCFSAILPNARIFGGSAADNTVAGEWSLLSEDGVFSAGLSAVGMKADVSFGSCLLPPYEKGDQFATITKCQGRVIYELDGRTASEVLREWVGDSIEQQSKNGGQVIIECASFPLGVERVSGGWIAIHAAEITPTGGVGVFAEVKEGDKLNVMRKMGGGDSATAASIGIEQAYNQALKQGGLTNPRAGVLIYCGGLSIAVGDKLNDSLMPMKGKAPLLGMTAFGEQGNVAGSNLHSNLAVGVALFE</sequence>
<dbReference type="EMBL" id="NBIV01000166">
    <property type="protein sequence ID" value="PXF42383.1"/>
    <property type="molecule type" value="Genomic_DNA"/>
</dbReference>
<reference evidence="3 4" key="1">
    <citation type="journal article" date="2018" name="Mol. Biol. Evol.">
        <title>Analysis of the draft genome of the red seaweed Gracilariopsis chorda provides insights into genome size evolution in Rhodophyta.</title>
        <authorList>
            <person name="Lee J."/>
            <person name="Yang E.C."/>
            <person name="Graf L."/>
            <person name="Yang J.H."/>
            <person name="Qiu H."/>
            <person name="Zel Zion U."/>
            <person name="Chan C.X."/>
            <person name="Stephens T.G."/>
            <person name="Weber A.P.M."/>
            <person name="Boo G.H."/>
            <person name="Boo S.M."/>
            <person name="Kim K.M."/>
            <person name="Shin Y."/>
            <person name="Jung M."/>
            <person name="Lee S.J."/>
            <person name="Yim H.S."/>
            <person name="Lee J.H."/>
            <person name="Bhattacharya D."/>
            <person name="Yoon H.S."/>
        </authorList>
    </citation>
    <scope>NUCLEOTIDE SEQUENCE [LARGE SCALE GENOMIC DNA]</scope>
    <source>
        <strain evidence="3 4">SKKU-2015</strain>
        <tissue evidence="3">Whole body</tissue>
    </source>
</reference>
<evidence type="ECO:0000259" key="2">
    <source>
        <dbReference type="SMART" id="SM01204"/>
    </source>
</evidence>
<dbReference type="SMART" id="SM01204">
    <property type="entry name" value="FIST_C"/>
    <property type="match status" value="1"/>
</dbReference>
<dbReference type="Pfam" id="PF08495">
    <property type="entry name" value="FIST"/>
    <property type="match status" value="1"/>
</dbReference>
<evidence type="ECO:0008006" key="5">
    <source>
        <dbReference type="Google" id="ProtNLM"/>
    </source>
</evidence>
<feature type="domain" description="FIST C-domain" evidence="2">
    <location>
        <begin position="223"/>
        <end position="368"/>
    </location>
</feature>
<dbReference type="PANTHER" id="PTHR40252:SF2">
    <property type="entry name" value="BLR0328 PROTEIN"/>
    <property type="match status" value="1"/>
</dbReference>
<dbReference type="InterPro" id="IPR019494">
    <property type="entry name" value="FIST_C"/>
</dbReference>
<comment type="caution">
    <text evidence="3">The sequence shown here is derived from an EMBL/GenBank/DDBJ whole genome shotgun (WGS) entry which is preliminary data.</text>
</comment>
<name>A0A2V3IK14_9FLOR</name>
<dbReference type="OrthoDB" id="10266923at2759"/>
<dbReference type="InterPro" id="IPR013702">
    <property type="entry name" value="FIST_domain_N"/>
</dbReference>
<organism evidence="3 4">
    <name type="scientific">Gracilariopsis chorda</name>
    <dbReference type="NCBI Taxonomy" id="448386"/>
    <lineage>
        <taxon>Eukaryota</taxon>
        <taxon>Rhodophyta</taxon>
        <taxon>Florideophyceae</taxon>
        <taxon>Rhodymeniophycidae</taxon>
        <taxon>Gracilariales</taxon>
        <taxon>Gracilariaceae</taxon>
        <taxon>Gracilariopsis</taxon>
    </lineage>
</organism>